<feature type="compositionally biased region" description="Basic residues" evidence="9">
    <location>
        <begin position="7"/>
        <end position="19"/>
    </location>
</feature>
<dbReference type="Pfam" id="PF00571">
    <property type="entry name" value="CBS"/>
    <property type="match status" value="14"/>
</dbReference>
<dbReference type="GO" id="GO:0005524">
    <property type="term" value="F:ATP binding"/>
    <property type="evidence" value="ECO:0007669"/>
    <property type="project" value="UniProtKB-UniRule"/>
</dbReference>
<comment type="similarity">
    <text evidence="7">Belongs to the TRAFAC class myosin-kinesin ATPase superfamily. Myosin family.</text>
</comment>
<keyword evidence="1 7" id="KW-0547">Nucleotide-binding</keyword>
<dbReference type="PROSITE" id="PS51456">
    <property type="entry name" value="MYOSIN_MOTOR"/>
    <property type="match status" value="1"/>
</dbReference>
<feature type="domain" description="CBS" evidence="10">
    <location>
        <begin position="2483"/>
        <end position="2540"/>
    </location>
</feature>
<dbReference type="SMART" id="SM00242">
    <property type="entry name" value="MYSc"/>
    <property type="match status" value="1"/>
</dbReference>
<dbReference type="GO" id="GO:0007015">
    <property type="term" value="P:actin filament organization"/>
    <property type="evidence" value="ECO:0007669"/>
    <property type="project" value="TreeGrafter"/>
</dbReference>
<evidence type="ECO:0000256" key="5">
    <source>
        <dbReference type="ARBA" id="ARBA00023203"/>
    </source>
</evidence>
<dbReference type="SMART" id="SM00666">
    <property type="entry name" value="PB1"/>
    <property type="match status" value="1"/>
</dbReference>
<feature type="compositionally biased region" description="Gly residues" evidence="9">
    <location>
        <begin position="2956"/>
        <end position="2971"/>
    </location>
</feature>
<feature type="domain" description="CBS" evidence="10">
    <location>
        <begin position="1748"/>
        <end position="1805"/>
    </location>
</feature>
<dbReference type="GO" id="GO:0000146">
    <property type="term" value="F:microfilament motor activity"/>
    <property type="evidence" value="ECO:0007669"/>
    <property type="project" value="TreeGrafter"/>
</dbReference>
<feature type="region of interest" description="Disordered" evidence="9">
    <location>
        <begin position="2952"/>
        <end position="2983"/>
    </location>
</feature>
<proteinExistence type="inferred from homology"/>
<dbReference type="Gene3D" id="1.20.5.4820">
    <property type="match status" value="1"/>
</dbReference>
<evidence type="ECO:0000256" key="2">
    <source>
        <dbReference type="ARBA" id="ARBA00022840"/>
    </source>
</evidence>
<dbReference type="PROSITE" id="PS50096">
    <property type="entry name" value="IQ"/>
    <property type="match status" value="1"/>
</dbReference>
<evidence type="ECO:0000256" key="3">
    <source>
        <dbReference type="ARBA" id="ARBA00023123"/>
    </source>
</evidence>
<dbReference type="PROSITE" id="PS51371">
    <property type="entry name" value="CBS"/>
    <property type="match status" value="15"/>
</dbReference>
<dbReference type="Proteomes" id="UP000664859">
    <property type="component" value="Unassembled WGS sequence"/>
</dbReference>
<keyword evidence="2 7" id="KW-0067">ATP-binding</keyword>
<keyword evidence="5 7" id="KW-0009">Actin-binding</keyword>
<dbReference type="GO" id="GO:0005737">
    <property type="term" value="C:cytoplasm"/>
    <property type="evidence" value="ECO:0007669"/>
    <property type="project" value="TreeGrafter"/>
</dbReference>
<feature type="region of interest" description="Disordered" evidence="9">
    <location>
        <begin position="1358"/>
        <end position="1378"/>
    </location>
</feature>
<dbReference type="Pfam" id="PF00564">
    <property type="entry name" value="PB1"/>
    <property type="match status" value="1"/>
</dbReference>
<dbReference type="PANTHER" id="PTHR13140:SF845">
    <property type="entry name" value="MYOSIN-LIKE PROTEIN"/>
    <property type="match status" value="1"/>
</dbReference>
<dbReference type="GO" id="GO:0016020">
    <property type="term" value="C:membrane"/>
    <property type="evidence" value="ECO:0007669"/>
    <property type="project" value="TreeGrafter"/>
</dbReference>
<dbReference type="InterPro" id="IPR046342">
    <property type="entry name" value="CBS_dom_sf"/>
</dbReference>
<comment type="caution">
    <text evidence="12">The sequence shown here is derived from an EMBL/GenBank/DDBJ whole genome shotgun (WGS) entry which is preliminary data.</text>
</comment>
<name>A0A836CBL7_9STRA</name>
<dbReference type="SUPFAM" id="SSF52540">
    <property type="entry name" value="P-loop containing nucleoside triphosphate hydrolases"/>
    <property type="match status" value="1"/>
</dbReference>
<dbReference type="PRINTS" id="PR00193">
    <property type="entry name" value="MYOSINHEAVY"/>
</dbReference>
<evidence type="ECO:0000256" key="8">
    <source>
        <dbReference type="SAM" id="Coils"/>
    </source>
</evidence>
<dbReference type="Gene3D" id="3.40.850.10">
    <property type="entry name" value="Kinesin motor domain"/>
    <property type="match status" value="1"/>
</dbReference>
<feature type="region of interest" description="Actin-binding" evidence="7">
    <location>
        <begin position="776"/>
        <end position="798"/>
    </location>
</feature>
<feature type="region of interest" description="Disordered" evidence="9">
    <location>
        <begin position="1428"/>
        <end position="1504"/>
    </location>
</feature>
<feature type="domain" description="CBS" evidence="10">
    <location>
        <begin position="1682"/>
        <end position="1742"/>
    </location>
</feature>
<feature type="compositionally biased region" description="Low complexity" evidence="9">
    <location>
        <begin position="2203"/>
        <end position="2220"/>
    </location>
</feature>
<dbReference type="GO" id="GO:0051015">
    <property type="term" value="F:actin filament binding"/>
    <property type="evidence" value="ECO:0007669"/>
    <property type="project" value="TreeGrafter"/>
</dbReference>
<keyword evidence="8" id="KW-0175">Coiled coil</keyword>
<feature type="domain" description="CBS" evidence="10">
    <location>
        <begin position="1926"/>
        <end position="1982"/>
    </location>
</feature>
<feature type="region of interest" description="Disordered" evidence="9">
    <location>
        <begin position="1"/>
        <end position="25"/>
    </location>
</feature>
<feature type="domain" description="CBS" evidence="10">
    <location>
        <begin position="1562"/>
        <end position="1618"/>
    </location>
</feature>
<feature type="domain" description="CBS" evidence="10">
    <location>
        <begin position="1860"/>
        <end position="1918"/>
    </location>
</feature>
<dbReference type="EMBL" id="JAFCMP010000401">
    <property type="protein sequence ID" value="KAG5180370.1"/>
    <property type="molecule type" value="Genomic_DNA"/>
</dbReference>
<dbReference type="InterPro" id="IPR000644">
    <property type="entry name" value="CBS_dom"/>
</dbReference>
<feature type="region of interest" description="Disordered" evidence="9">
    <location>
        <begin position="3128"/>
        <end position="3192"/>
    </location>
</feature>
<dbReference type="Gene3D" id="1.20.120.720">
    <property type="entry name" value="Myosin VI head, motor domain, U50 subdomain"/>
    <property type="match status" value="1"/>
</dbReference>
<dbReference type="Gene3D" id="3.10.580.10">
    <property type="entry name" value="CBS-domain"/>
    <property type="match status" value="8"/>
</dbReference>
<keyword evidence="3 7" id="KW-0518">Myosin</keyword>
<organism evidence="12 13">
    <name type="scientific">Tribonema minus</name>
    <dbReference type="NCBI Taxonomy" id="303371"/>
    <lineage>
        <taxon>Eukaryota</taxon>
        <taxon>Sar</taxon>
        <taxon>Stramenopiles</taxon>
        <taxon>Ochrophyta</taxon>
        <taxon>PX clade</taxon>
        <taxon>Xanthophyceae</taxon>
        <taxon>Tribonematales</taxon>
        <taxon>Tribonemataceae</taxon>
        <taxon>Tribonema</taxon>
    </lineage>
</organism>
<feature type="domain" description="CBS" evidence="10">
    <location>
        <begin position="2781"/>
        <end position="2838"/>
    </location>
</feature>
<dbReference type="InterPro" id="IPR000270">
    <property type="entry name" value="PB1_dom"/>
</dbReference>
<keyword evidence="6" id="KW-0129">CBS domain</keyword>
<evidence type="ECO:0000313" key="12">
    <source>
        <dbReference type="EMBL" id="KAG5180370.1"/>
    </source>
</evidence>
<evidence type="ECO:0000256" key="6">
    <source>
        <dbReference type="PROSITE-ProRule" id="PRU00703"/>
    </source>
</evidence>
<protein>
    <submittedName>
        <fullName evidence="12">Myosin 29</fullName>
    </submittedName>
</protein>
<evidence type="ECO:0000256" key="1">
    <source>
        <dbReference type="ARBA" id="ARBA00022741"/>
    </source>
</evidence>
<dbReference type="Pfam" id="PF00063">
    <property type="entry name" value="Myosin_head"/>
    <property type="match status" value="1"/>
</dbReference>
<feature type="domain" description="CBS" evidence="10">
    <location>
        <begin position="2848"/>
        <end position="2905"/>
    </location>
</feature>
<dbReference type="SUPFAM" id="SSF54277">
    <property type="entry name" value="CAD &amp; PB1 domains"/>
    <property type="match status" value="1"/>
</dbReference>
<feature type="domain" description="CBS" evidence="10">
    <location>
        <begin position="2417"/>
        <end position="2477"/>
    </location>
</feature>
<feature type="binding site" evidence="7">
    <location>
        <begin position="212"/>
        <end position="219"/>
    </location>
    <ligand>
        <name>ATP</name>
        <dbReference type="ChEBI" id="CHEBI:30616"/>
    </ligand>
</feature>
<feature type="domain" description="CBS" evidence="10">
    <location>
        <begin position="2046"/>
        <end position="2106"/>
    </location>
</feature>
<feature type="domain" description="Myosin motor" evidence="11">
    <location>
        <begin position="109"/>
        <end position="893"/>
    </location>
</feature>
<dbReference type="PANTHER" id="PTHR13140">
    <property type="entry name" value="MYOSIN"/>
    <property type="match status" value="1"/>
</dbReference>
<evidence type="ECO:0000313" key="13">
    <source>
        <dbReference type="Proteomes" id="UP000664859"/>
    </source>
</evidence>
<feature type="domain" description="CBS" evidence="10">
    <location>
        <begin position="2231"/>
        <end position="2289"/>
    </location>
</feature>
<evidence type="ECO:0000259" key="10">
    <source>
        <dbReference type="PROSITE" id="PS51371"/>
    </source>
</evidence>
<feature type="domain" description="CBS" evidence="10">
    <location>
        <begin position="2112"/>
        <end position="2169"/>
    </location>
</feature>
<keyword evidence="4 7" id="KW-0505">Motor protein</keyword>
<accession>A0A836CBL7</accession>
<feature type="compositionally biased region" description="Pro residues" evidence="9">
    <location>
        <begin position="1362"/>
        <end position="1373"/>
    </location>
</feature>
<feature type="domain" description="CBS" evidence="10">
    <location>
        <begin position="1496"/>
        <end position="1554"/>
    </location>
</feature>
<evidence type="ECO:0000256" key="9">
    <source>
        <dbReference type="SAM" id="MobiDB-lite"/>
    </source>
</evidence>
<feature type="domain" description="CBS" evidence="10">
    <location>
        <begin position="2297"/>
        <end position="2353"/>
    </location>
</feature>
<dbReference type="SUPFAM" id="SSF54631">
    <property type="entry name" value="CBS-domain pair"/>
    <property type="match status" value="8"/>
</dbReference>
<reference evidence="12" key="1">
    <citation type="submission" date="2021-02" db="EMBL/GenBank/DDBJ databases">
        <title>First Annotated Genome of the Yellow-green Alga Tribonema minus.</title>
        <authorList>
            <person name="Mahan K.M."/>
        </authorList>
    </citation>
    <scope>NUCLEOTIDE SEQUENCE</scope>
    <source>
        <strain evidence="12">UTEX B ZZ1240</strain>
    </source>
</reference>
<dbReference type="CDD" id="cd17782">
    <property type="entry name" value="CBS_pair_MUG70_2"/>
    <property type="match status" value="4"/>
</dbReference>
<dbReference type="GO" id="GO:0016459">
    <property type="term" value="C:myosin complex"/>
    <property type="evidence" value="ECO:0007669"/>
    <property type="project" value="UniProtKB-KW"/>
</dbReference>
<feature type="coiled-coil region" evidence="8">
    <location>
        <begin position="1096"/>
        <end position="1191"/>
    </location>
</feature>
<gene>
    <name evidence="12" type="ORF">JKP88DRAFT_279773</name>
</gene>
<feature type="compositionally biased region" description="Low complexity" evidence="9">
    <location>
        <begin position="1428"/>
        <end position="1486"/>
    </location>
</feature>
<dbReference type="InterPro" id="IPR036961">
    <property type="entry name" value="Kinesin_motor_dom_sf"/>
</dbReference>
<evidence type="ECO:0000256" key="7">
    <source>
        <dbReference type="PROSITE-ProRule" id="PRU00782"/>
    </source>
</evidence>
<dbReference type="OrthoDB" id="6108017at2759"/>
<feature type="compositionally biased region" description="Pro residues" evidence="9">
    <location>
        <begin position="3174"/>
        <end position="3183"/>
    </location>
</feature>
<dbReference type="Gene3D" id="1.10.10.820">
    <property type="match status" value="1"/>
</dbReference>
<evidence type="ECO:0000256" key="4">
    <source>
        <dbReference type="ARBA" id="ARBA00023175"/>
    </source>
</evidence>
<feature type="region of interest" description="Disordered" evidence="9">
    <location>
        <begin position="2188"/>
        <end position="2237"/>
    </location>
</feature>
<evidence type="ECO:0000259" key="11">
    <source>
        <dbReference type="PROSITE" id="PS51456"/>
    </source>
</evidence>
<feature type="domain" description="CBS" evidence="10">
    <location>
        <begin position="2670"/>
        <end position="2726"/>
    </location>
</feature>
<dbReference type="InterPro" id="IPR001609">
    <property type="entry name" value="Myosin_head_motor_dom-like"/>
</dbReference>
<dbReference type="SMART" id="SM00116">
    <property type="entry name" value="CBS"/>
    <property type="match status" value="16"/>
</dbReference>
<keyword evidence="13" id="KW-1185">Reference proteome</keyword>
<sequence length="3392" mass="354390">MATKPALAKKRSSKSKTRTQPKVSVSSLRGEETQIYYWDPADCVPLAQSRAGTPDLFKDDAYIRKWLYSPATVFRTLENGDMLAKTADGEAHRLVSAATAKKVSAQDTEGVADILQLNNFSEMSLLHTLRVRYARDQVYSFVGPILISINPYRWIDQLYDEDTMLRYHGARGSGAMGRSTVDPHLFCVADAAYASLVSGGAKPVNQSIIISGESGAGKTEATKHVMRFLARIQARASQAAAAAAETNGGLAAAAGGAVAVPAKAAAAAAARREGGTSLHIGELEQRVLSCNPLLEAFGNARTLRNDNSSRFGKFIQIQFDCSGHITGAEIQNYLLEKTRVVRQAPGECTYHIFHQLCNCGDAELKEALRLGGSGSGGGGGFAYLNSAGAVAAPAEHADGANFLETRKCLSQIRIDDATQCRIFELLAAVLHLGDVAFDEASGDGGETVCRAEGGGGGALGVAAGFLGVRAADVSAALCTKQLHVGGNTVVQQQTAAQALDKRDALAKAVYSQLFLWLVARLNGTIAAPAAACWGFIGVLDIYGFEKFDTNGFEQLLINFANEKLQRHFNLHIFEVEQDEYASEGIDWSYIKFNDNQACLDLIEGKPEGKPGVLIALDDMQRFKGAEADAKFLGQLVSNFAAPAGAAASAAAAAKDSTAGAGAAAAAGGHPHFTLPRFQTKGTFGVVHYAGEVLYSCAGFNDGNSDALSADLRDLLAASASDLVREAFAIGDVLEQRAPTTPAGAGGGRGGGGGGGAARAAGRIREASVGAQFRQSLAGLMATIASTAPRYIRCIKPNHNKAPDALDAAEALRQLRYAGMMETVRIRQQGYALREDHDAFFRRYSVLLPDAATVSELVDHLCSLLRTSKDDWQLGHTKLFLRASLAERLETLVDLRVRGAARTIQRARRACLLRRAATLAQARARGGAAARRRFLRLIARAVRLQAWWRRARAAARYRATYAQVVRVQAAARGLLGRRRAADLRFPFLAMAPEKLLRTKQDAEGELAAALEAKDFAKCAELQSRLAAIDRAAAQRGITAAAAADATGGSNGQASGGAAAAAAGGTMTRGDIDVRLLETQLRLADAEAARDYVLCGQLHEAQVALQALRRQHPTAEEARAHANVARRDLDAAVARKDFSAAARLQAQADALEAEAAALAAAERGRAADDGARRAALEAEAARCRAEVGVAQEKRDFVRCAELQTQVEAAEAAIAALPTAESLAQEITEARAALDAAKAQRDHAATAQLTLRLPQLEALRKALTEAALAALSRAQLHERAEGLRADIAMALAARDFVRCAAVQEDLDAVEAAIGVLPTAAALDERIAAVDAQLHAALAAKDFVRCSELQAQLEELRAQRAELPPADTPPPPPPAEEPPLAAARAVAGAAPVPVVAAAPPAVVRAAASAAAAAQPPPVTPAPAVRVHQPANASADAAAVRRTSATARTARSVSGASAASSADRAPAAAELNTPARLAAPGRAPPSAAAAAARDHRAVSRLRPRPPTIQRSDASIAAVAAAMAGAKVDACLLVGEDGSLHGIITDNDLTRRVIAKGIDVGDSVASVMTQSPRCVAMEDSAMEALGVMIERHFRHLPVTDASGAVTGVLDIAKCLYDAITRLERVMAKQSSHSQDLKAGQGAEALKQLTMAMKQHNRKGMSSAQAATMQMLMMQMFGDEGEPSLQDVLKTAGQAMFVSPRDTVRDAATAMANGRKAVVVVERGKLVGILTPKDLLNRVLAKDRSPDDTLVSEVMTPNPDSVPADMPVLDALHQMHEQRYLHLPVVDANGRVMGLVDVMEIINATIGKEGSTAWEALFGAVIDEDDFSDTASARSAVTFGADRHATPARAPAAAAAAAADHRAVAKLRPRPPTIQRSNASIAAVAAAMAGAKVDACLLVGEDGSLHGIITDNDLTRRVIAKGIDVEDSVASVMTQSPRCVVMEDSAMEALGVMIERHFRHLPVTDASGAVTGVLDIAKCLYDAITRLERVMAKHSSHSQDLKSGQGAEALKQLTMAMKQHNRKGMSSAQAATMQMLMMQMFGDEGEPSLQDVLKSAGQAVFVSPRDTVRDAATAMADGRKAVVVVERGKLVGILTPKDLLNRVLAKDRSPDDTLVSDVMTPNPDSVPADMPVLDALHQMHEQRYLHLPVVDANGRVMGLVDVMEIINATIGKEGSTAWEALFGAVIDEDDFSDTASARSGGAGSVRSRRSANTARSGAAAAAAAAAAPRRDDRPVSRLRPRPPVTQSAAASIGAVAVAMGAAKADACLLVGEDGRLAGIVTDNDLTRRVVAKGIALSDAVSSVMTGAPRCVGAEDSAMEALGVMIERHFRHLPVTDASGAVTGVLDIAKCLYDAITRLERVMTKRGGGSSAQGAGGGAEALQQLSQAVQQHSRKGMNAAQAATMQLLMQQMFGEEGEPSLDDVLKSAGQALFVSPRDTVRDAATAMADGRKAVVVVERGKLVGIFTPKDLLNRVLAKDRLPDDTLVSEVMTPNPDSVPADMPVLDALHQMHEQRYLHLPVVDANGRVMGLVDVMEIINATIGKEGSTAWEALFGAVIDEDAFSDTASARSGANGGGGGSVRSSMRGGGGAAAAAFGHTAAAAGGRAVAALRPKRPLTMASDALLVHVAEAMAAKRADACLLVASDGALSGIVTDVDLTVRVVAGGVDPYATSAADVMTRDPRCVGAEDSAMEALGVMVERRFRHLPVRSGDGGVEGILDIASCLYDAIGRLDGLAARAARNGSGAGAADLDAFAKRGSMTAAQVAAVNAVMAQVFPSASAAAATLSDVIRAAGAPVFVSPRDSVRDAAHAIAESRKAVLVVDAGRLTGILTPKDVLFRVLAKHKSPDDTLVADIMTPSPDTVAPDTPVLDALHQMHEQRYLHLPVVDANGRVAGLVSVMEIIDATIGKEGSAAWEALFGGGGGAYADDAASERGSVRSSFTAQSPRPFSGTPAAATVRVPQQFGGGGSSVRGGGGGGDMPPPRAHVGGGGGARLFEAHDGDVSDGMSLRDNLDSLDLDVLFVYKVTDAAGNTHRVRASAEALAPLRAAVAGKLGCAADPAHVELRYTDDDGDECLLAGDDSLHEAVDMARAAGWSALRLSAAVFDTAAAAAAAPAAAAVVAPVPVPERPRVALAVPPPQAQAPPLQQQRTAGEKGVASPKPLGAATKGRKPVLPTVDEARTPPPPPPQQPQPAAAKKGGLSPAVLGGLAVVQRSIASRAARLIQRINQRGACVSVGVGAGAAVVGGGSGRRDQLTLVPRRYRRFGTTVLTPGPPPLPTPAPTAAPARPCVGVQHALQEADAPLRCLRRRAATPSVYSLCEHIWQRCVDGKDVAALAELYRRRLGDEHAMTSTIATDVAFLKRVWKKHEIYDPSGPNEYHVEIDLKATRHVYAHAVKLAE</sequence>
<dbReference type="InterPro" id="IPR027417">
    <property type="entry name" value="P-loop_NTPase"/>
</dbReference>
<dbReference type="Gene3D" id="1.20.58.530">
    <property type="match status" value="1"/>
</dbReference>